<evidence type="ECO:0000256" key="4">
    <source>
        <dbReference type="SAM" id="SignalP"/>
    </source>
</evidence>
<dbReference type="PANTHER" id="PTHR30061">
    <property type="entry name" value="MALTOSE-BINDING PERIPLASMIC PROTEIN"/>
    <property type="match status" value="1"/>
</dbReference>
<sequence length="433" mass="45007">MSHRTRARGLAGIAGLALGAVVLSGCQAAAGGGGGDAAPVTATDDGTTITMWTRSSTSDFTTALVDAYNASHENQVDLTVIPFDAYQQKVGSAAGSGQLPDVVSSDVVFTPNYIQQGIFRDITTEVDALPFKDDLAPGHMSVGEQDGKNYAVPHDLDLSAMFYNKVLFEEAGLDPETPPTTLTGWVEAAERIDALGGDVNGFYFGGNCGGCMLFTTWPSVWAGGGDVLNEDGTEAELDSDDAGDVYALYREIWEKGLAPEGAQTETGATFNQVFADGSIGIQPLGATAYGSFEQSDALEVGVAPIPGVDGGTSTFLGGDTLSISATSEEAAAAWDFVSWTLSDEAQIEVLAKGGYLPARTDLADNQYSQADPNVAAMTALVEVGETPKSNAFGATFNDANGPWTTYFRDQVFGDAGKRAADNDAITSALQSGQ</sequence>
<comment type="similarity">
    <text evidence="1">Belongs to the bacterial solute-binding protein 1 family.</text>
</comment>
<evidence type="ECO:0000313" key="6">
    <source>
        <dbReference type="Proteomes" id="UP000239241"/>
    </source>
</evidence>
<dbReference type="CDD" id="cd13585">
    <property type="entry name" value="PBP2_TMBP_like"/>
    <property type="match status" value="1"/>
</dbReference>
<dbReference type="GO" id="GO:0015768">
    <property type="term" value="P:maltose transport"/>
    <property type="evidence" value="ECO:0007669"/>
    <property type="project" value="TreeGrafter"/>
</dbReference>
<dbReference type="Proteomes" id="UP000239241">
    <property type="component" value="Unassembled WGS sequence"/>
</dbReference>
<dbReference type="InterPro" id="IPR006059">
    <property type="entry name" value="SBP"/>
</dbReference>
<evidence type="ECO:0000256" key="3">
    <source>
        <dbReference type="ARBA" id="ARBA00022729"/>
    </source>
</evidence>
<feature type="chain" id="PRO_5015765605" evidence="4">
    <location>
        <begin position="29"/>
        <end position="433"/>
    </location>
</feature>
<dbReference type="SUPFAM" id="SSF53850">
    <property type="entry name" value="Periplasmic binding protein-like II"/>
    <property type="match status" value="1"/>
</dbReference>
<protein>
    <submittedName>
        <fullName evidence="5">Sugar ABC transporter substrate-binding protein</fullName>
    </submittedName>
</protein>
<accession>A0A2S5VY21</accession>
<dbReference type="EMBL" id="PSXY01000002">
    <property type="protein sequence ID" value="PPF71055.1"/>
    <property type="molecule type" value="Genomic_DNA"/>
</dbReference>
<dbReference type="PANTHER" id="PTHR30061:SF50">
    <property type="entry name" value="MALTOSE_MALTODEXTRIN-BINDING PERIPLASMIC PROTEIN"/>
    <property type="match status" value="1"/>
</dbReference>
<feature type="signal peptide" evidence="4">
    <location>
        <begin position="1"/>
        <end position="28"/>
    </location>
</feature>
<dbReference type="Pfam" id="PF13416">
    <property type="entry name" value="SBP_bac_8"/>
    <property type="match status" value="1"/>
</dbReference>
<dbReference type="GO" id="GO:0042956">
    <property type="term" value="P:maltodextrin transmembrane transport"/>
    <property type="evidence" value="ECO:0007669"/>
    <property type="project" value="TreeGrafter"/>
</dbReference>
<gene>
    <name evidence="5" type="ORF">C5E16_02070</name>
</gene>
<dbReference type="GO" id="GO:0055052">
    <property type="term" value="C:ATP-binding cassette (ABC) transporter complex, substrate-binding subunit-containing"/>
    <property type="evidence" value="ECO:0007669"/>
    <property type="project" value="TreeGrafter"/>
</dbReference>
<reference evidence="5 6" key="1">
    <citation type="submission" date="2018-02" db="EMBL/GenBank/DDBJ databases">
        <title>Bacteriophage NCPPB3778 and a type I-E CRISPR drive the evolution of the US Biological Select Agent, Rathayibacter toxicus.</title>
        <authorList>
            <person name="Davis E.W.II."/>
            <person name="Tabima J.F."/>
            <person name="Weisberg A.J."/>
            <person name="Lopes L.D."/>
            <person name="Wiseman M.S."/>
            <person name="Wiseman M.S."/>
            <person name="Pupko T."/>
            <person name="Belcher M.S."/>
            <person name="Sechler A.J."/>
            <person name="Tancos M.A."/>
            <person name="Schroeder B.K."/>
            <person name="Murray T.D."/>
            <person name="Luster D.G."/>
            <person name="Schneider W.L."/>
            <person name="Rogers E."/>
            <person name="Andreote F.D."/>
            <person name="Grunwald N.J."/>
            <person name="Putnam M.L."/>
            <person name="Chang J.H."/>
        </authorList>
    </citation>
    <scope>NUCLEOTIDE SEQUENCE [LARGE SCALE GENOMIC DNA]</scope>
    <source>
        <strain evidence="5 6">AY1B3</strain>
    </source>
</reference>
<dbReference type="RefSeq" id="WP_104289351.1">
    <property type="nucleotide sequence ID" value="NZ_PSXY01000002.1"/>
</dbReference>
<dbReference type="Gene3D" id="3.40.190.10">
    <property type="entry name" value="Periplasmic binding protein-like II"/>
    <property type="match status" value="1"/>
</dbReference>
<keyword evidence="3 4" id="KW-0732">Signal</keyword>
<comment type="caution">
    <text evidence="5">The sequence shown here is derived from an EMBL/GenBank/DDBJ whole genome shotgun (WGS) entry which is preliminary data.</text>
</comment>
<name>A0A2S5VY21_9MICO</name>
<evidence type="ECO:0000313" key="5">
    <source>
        <dbReference type="EMBL" id="PPF71055.1"/>
    </source>
</evidence>
<dbReference type="PROSITE" id="PS51257">
    <property type="entry name" value="PROKAR_LIPOPROTEIN"/>
    <property type="match status" value="1"/>
</dbReference>
<organism evidence="5 6">
    <name type="scientific">Clavibacter michiganensis</name>
    <dbReference type="NCBI Taxonomy" id="28447"/>
    <lineage>
        <taxon>Bacteria</taxon>
        <taxon>Bacillati</taxon>
        <taxon>Actinomycetota</taxon>
        <taxon>Actinomycetes</taxon>
        <taxon>Micrococcales</taxon>
        <taxon>Microbacteriaceae</taxon>
        <taxon>Clavibacter</taxon>
    </lineage>
</organism>
<evidence type="ECO:0000256" key="1">
    <source>
        <dbReference type="ARBA" id="ARBA00008520"/>
    </source>
</evidence>
<evidence type="ECO:0000256" key="2">
    <source>
        <dbReference type="ARBA" id="ARBA00022448"/>
    </source>
</evidence>
<dbReference type="AlphaFoldDB" id="A0A2S5VY21"/>
<dbReference type="GO" id="GO:1901982">
    <property type="term" value="F:maltose binding"/>
    <property type="evidence" value="ECO:0007669"/>
    <property type="project" value="TreeGrafter"/>
</dbReference>
<proteinExistence type="inferred from homology"/>
<keyword evidence="2" id="KW-0813">Transport</keyword>